<dbReference type="SMART" id="SM00184">
    <property type="entry name" value="RING"/>
    <property type="match status" value="1"/>
</dbReference>
<dbReference type="SUPFAM" id="SSF57850">
    <property type="entry name" value="RING/U-box"/>
    <property type="match status" value="1"/>
</dbReference>
<comment type="caution">
    <text evidence="3">The sequence shown here is derived from an EMBL/GenBank/DDBJ whole genome shotgun (WGS) entry which is preliminary data.</text>
</comment>
<reference evidence="3 4" key="1">
    <citation type="journal article" date="2024" name="Plant J.">
        <title>Genome sequences and population genomics reveal climatic adaptation and genomic divergence between two closely related sweetgum species.</title>
        <authorList>
            <person name="Xu W.Q."/>
            <person name="Ren C.Q."/>
            <person name="Zhang X.Y."/>
            <person name="Comes H.P."/>
            <person name="Liu X.H."/>
            <person name="Li Y.G."/>
            <person name="Kettle C.J."/>
            <person name="Jalonen R."/>
            <person name="Gaisberger H."/>
            <person name="Ma Y.Z."/>
            <person name="Qiu Y.X."/>
        </authorList>
    </citation>
    <scope>NUCLEOTIDE SEQUENCE [LARGE SCALE GENOMIC DNA]</scope>
    <source>
        <strain evidence="3">Hangzhou</strain>
    </source>
</reference>
<keyword evidence="4" id="KW-1185">Reference proteome</keyword>
<evidence type="ECO:0000259" key="2">
    <source>
        <dbReference type="PROSITE" id="PS50089"/>
    </source>
</evidence>
<gene>
    <name evidence="3" type="ORF">L1049_016578</name>
</gene>
<dbReference type="PANTHER" id="PTHR22765:SF444">
    <property type="entry name" value="ZINC FINGER, C3HC4 TYPE (RING FINGER) PROTEIN"/>
    <property type="match status" value="1"/>
</dbReference>
<feature type="domain" description="RING-type" evidence="2">
    <location>
        <begin position="117"/>
        <end position="158"/>
    </location>
</feature>
<evidence type="ECO:0000313" key="4">
    <source>
        <dbReference type="Proteomes" id="UP001415857"/>
    </source>
</evidence>
<dbReference type="Proteomes" id="UP001415857">
    <property type="component" value="Unassembled WGS sequence"/>
</dbReference>
<dbReference type="InterPro" id="IPR001841">
    <property type="entry name" value="Znf_RING"/>
</dbReference>
<dbReference type="AlphaFoldDB" id="A0AAP0X7L7"/>
<evidence type="ECO:0000256" key="1">
    <source>
        <dbReference type="PROSITE-ProRule" id="PRU00175"/>
    </source>
</evidence>
<dbReference type="Gene3D" id="3.30.40.10">
    <property type="entry name" value="Zinc/RING finger domain, C3HC4 (zinc finger)"/>
    <property type="match status" value="1"/>
</dbReference>
<dbReference type="GO" id="GO:0061630">
    <property type="term" value="F:ubiquitin protein ligase activity"/>
    <property type="evidence" value="ECO:0007669"/>
    <property type="project" value="TreeGrafter"/>
</dbReference>
<dbReference type="GO" id="GO:0006511">
    <property type="term" value="P:ubiquitin-dependent protein catabolic process"/>
    <property type="evidence" value="ECO:0007669"/>
    <property type="project" value="TreeGrafter"/>
</dbReference>
<protein>
    <recommendedName>
        <fullName evidence="2">RING-type domain-containing protein</fullName>
    </recommendedName>
</protein>
<dbReference type="PROSITE" id="PS50089">
    <property type="entry name" value="ZF_RING_2"/>
    <property type="match status" value="1"/>
</dbReference>
<evidence type="ECO:0000313" key="3">
    <source>
        <dbReference type="EMBL" id="KAK9288130.1"/>
    </source>
</evidence>
<proteinExistence type="predicted"/>
<dbReference type="GO" id="GO:0008270">
    <property type="term" value="F:zinc ion binding"/>
    <property type="evidence" value="ECO:0007669"/>
    <property type="project" value="UniProtKB-KW"/>
</dbReference>
<dbReference type="CDD" id="cd16454">
    <property type="entry name" value="RING-H2_PA-TM-RING"/>
    <property type="match status" value="1"/>
</dbReference>
<name>A0AAP0X7L7_LIQFO</name>
<dbReference type="EMBL" id="JBBPBK010000003">
    <property type="protein sequence ID" value="KAK9288130.1"/>
    <property type="molecule type" value="Genomic_DNA"/>
</dbReference>
<organism evidence="3 4">
    <name type="scientific">Liquidambar formosana</name>
    <name type="common">Formosan gum</name>
    <dbReference type="NCBI Taxonomy" id="63359"/>
    <lineage>
        <taxon>Eukaryota</taxon>
        <taxon>Viridiplantae</taxon>
        <taxon>Streptophyta</taxon>
        <taxon>Embryophyta</taxon>
        <taxon>Tracheophyta</taxon>
        <taxon>Spermatophyta</taxon>
        <taxon>Magnoliopsida</taxon>
        <taxon>eudicotyledons</taxon>
        <taxon>Gunneridae</taxon>
        <taxon>Pentapetalae</taxon>
        <taxon>Saxifragales</taxon>
        <taxon>Altingiaceae</taxon>
        <taxon>Liquidambar</taxon>
    </lineage>
</organism>
<dbReference type="InterPro" id="IPR013083">
    <property type="entry name" value="Znf_RING/FYVE/PHD"/>
</dbReference>
<keyword evidence="1" id="KW-0863">Zinc-finger</keyword>
<dbReference type="PANTHER" id="PTHR22765">
    <property type="entry name" value="RING FINGER AND PROTEASE ASSOCIATED DOMAIN-CONTAINING"/>
    <property type="match status" value="1"/>
</dbReference>
<dbReference type="InterPro" id="IPR051826">
    <property type="entry name" value="E3_ubiquitin-ligase_domain"/>
</dbReference>
<keyword evidence="1" id="KW-0479">Metal-binding</keyword>
<accession>A0AAP0X7L7</accession>
<keyword evidence="1" id="KW-0862">Zinc</keyword>
<sequence length="163" mass="18652">MAGILPGVEMPSRRILIRRRREEALAHRDQFIRGRLEQPVTWAATMEMDETALKARQRLEQKLGYFRSSRSNEFQVKEGEAPHHTALRKDTSLGSKILGRPWHFQRTNTSKSDGKVCAVCLEDFGADKQVISLSCSHKYHSKCLLPWLAAHPHCPYCRSPVQS</sequence>
<dbReference type="Pfam" id="PF13639">
    <property type="entry name" value="zf-RING_2"/>
    <property type="match status" value="1"/>
</dbReference>